<dbReference type="Proteomes" id="UP000186309">
    <property type="component" value="Chromosome"/>
</dbReference>
<reference evidence="4" key="1">
    <citation type="submission" date="2016-12" db="EMBL/GenBank/DDBJ databases">
        <title>Comparative genomics of four Isosphaeraceae planctomycetes: a common pool of plasmids and glycoside hydrolase genes.</title>
        <authorList>
            <person name="Ivanova A."/>
        </authorList>
    </citation>
    <scope>NUCLEOTIDE SEQUENCE [LARGE SCALE GENOMIC DNA]</scope>
    <source>
        <strain evidence="4">PX4</strain>
    </source>
</reference>
<keyword evidence="4" id="KW-1185">Reference proteome</keyword>
<evidence type="ECO:0000313" key="3">
    <source>
        <dbReference type="EMBL" id="APW62183.1"/>
    </source>
</evidence>
<evidence type="ECO:0000256" key="1">
    <source>
        <dbReference type="SAM" id="MobiDB-lite"/>
    </source>
</evidence>
<feature type="compositionally biased region" description="Acidic residues" evidence="1">
    <location>
        <begin position="210"/>
        <end position="255"/>
    </location>
</feature>
<dbReference type="SMART" id="SM00240">
    <property type="entry name" value="FHA"/>
    <property type="match status" value="1"/>
</dbReference>
<sequence length="307" mass="32495">MKVQLIVVRGKPEGKVIPLVGPKFKIGRGETCHLRPNSEQVSREHAEFTINGDVVTVGDLGSRNGTLVNGKALTTETCQLKDRDLVQVGPLTFAVSIQRSPAAVAAAPAKPAPAAASAPSPAAKPAAPSPPVAPALAPQAKGKAAPEDVSNDEIDSWLFGEGTGTSPDQPTSVYGGDTITITAFKDAAEPAAAPVAATPSTPAKPPSVASDDEYERQEEEEAEEEEEEEEEENLDEENEDEEDEEEAAAEEEFVDESNPFYVAKKAQKQQTQPGGKPVAGANQQFKDTSDAASEILRKLMEKRRASK</sequence>
<evidence type="ECO:0000259" key="2">
    <source>
        <dbReference type="PROSITE" id="PS50006"/>
    </source>
</evidence>
<name>A0A1U7CTH5_9BACT</name>
<feature type="compositionally biased region" description="Low complexity" evidence="1">
    <location>
        <begin position="189"/>
        <end position="209"/>
    </location>
</feature>
<dbReference type="InterPro" id="IPR000253">
    <property type="entry name" value="FHA_dom"/>
</dbReference>
<dbReference type="AlphaFoldDB" id="A0A1U7CTH5"/>
<proteinExistence type="predicted"/>
<gene>
    <name evidence="3" type="ORF">BSF38_03715</name>
</gene>
<dbReference type="InterPro" id="IPR008984">
    <property type="entry name" value="SMAD_FHA_dom_sf"/>
</dbReference>
<dbReference type="STRING" id="1387353.BSF38_03715"/>
<dbReference type="SUPFAM" id="SSF49879">
    <property type="entry name" value="SMAD/FHA domain"/>
    <property type="match status" value="1"/>
</dbReference>
<feature type="domain" description="FHA" evidence="2">
    <location>
        <begin position="24"/>
        <end position="73"/>
    </location>
</feature>
<dbReference type="Gene3D" id="2.60.200.20">
    <property type="match status" value="1"/>
</dbReference>
<dbReference type="KEGG" id="pbor:BSF38_03715"/>
<accession>A0A1U7CTH5</accession>
<feature type="region of interest" description="Disordered" evidence="1">
    <location>
        <begin position="112"/>
        <end position="176"/>
    </location>
</feature>
<dbReference type="EMBL" id="CP019082">
    <property type="protein sequence ID" value="APW62183.1"/>
    <property type="molecule type" value="Genomic_DNA"/>
</dbReference>
<protein>
    <recommendedName>
        <fullName evidence="2">FHA domain-containing protein</fullName>
    </recommendedName>
</protein>
<feature type="region of interest" description="Disordered" evidence="1">
    <location>
        <begin position="189"/>
        <end position="291"/>
    </location>
</feature>
<dbReference type="RefSeq" id="WP_145952219.1">
    <property type="nucleotide sequence ID" value="NZ_CP019082.1"/>
</dbReference>
<evidence type="ECO:0000313" key="4">
    <source>
        <dbReference type="Proteomes" id="UP000186309"/>
    </source>
</evidence>
<organism evidence="3 4">
    <name type="scientific">Paludisphaera borealis</name>
    <dbReference type="NCBI Taxonomy" id="1387353"/>
    <lineage>
        <taxon>Bacteria</taxon>
        <taxon>Pseudomonadati</taxon>
        <taxon>Planctomycetota</taxon>
        <taxon>Planctomycetia</taxon>
        <taxon>Isosphaerales</taxon>
        <taxon>Isosphaeraceae</taxon>
        <taxon>Paludisphaera</taxon>
    </lineage>
</organism>
<dbReference type="CDD" id="cd00060">
    <property type="entry name" value="FHA"/>
    <property type="match status" value="1"/>
</dbReference>
<dbReference type="PROSITE" id="PS50006">
    <property type="entry name" value="FHA_DOMAIN"/>
    <property type="match status" value="1"/>
</dbReference>
<dbReference type="OrthoDB" id="283378at2"/>
<feature type="compositionally biased region" description="Low complexity" evidence="1">
    <location>
        <begin position="112"/>
        <end position="126"/>
    </location>
</feature>
<dbReference type="Pfam" id="PF00498">
    <property type="entry name" value="FHA"/>
    <property type="match status" value="1"/>
</dbReference>